<reference evidence="2 3" key="1">
    <citation type="submission" date="2018-11" db="EMBL/GenBank/DDBJ databases">
        <title>Micromonospora sp. PPF5-17, a new actinomycetes isolated from a hot spring soil.</title>
        <authorList>
            <person name="Thawai C."/>
        </authorList>
    </citation>
    <scope>NUCLEOTIDE SEQUENCE [LARGE SCALE GENOMIC DNA]</scope>
    <source>
        <strain evidence="2 3">PPF5-17</strain>
    </source>
</reference>
<evidence type="ECO:0008006" key="4">
    <source>
        <dbReference type="Google" id="ProtNLM"/>
    </source>
</evidence>
<keyword evidence="3" id="KW-1185">Reference proteome</keyword>
<organism evidence="2 3">
    <name type="scientific">Micromonospora solifontis</name>
    <dbReference type="NCBI Taxonomy" id="2487138"/>
    <lineage>
        <taxon>Bacteria</taxon>
        <taxon>Bacillati</taxon>
        <taxon>Actinomycetota</taxon>
        <taxon>Actinomycetes</taxon>
        <taxon>Micromonosporales</taxon>
        <taxon>Micromonosporaceae</taxon>
        <taxon>Micromonospora</taxon>
    </lineage>
</organism>
<name>A0ABX9WJ15_9ACTN</name>
<feature type="region of interest" description="Disordered" evidence="1">
    <location>
        <begin position="1"/>
        <end position="24"/>
    </location>
</feature>
<dbReference type="EMBL" id="RJLN01000018">
    <property type="protein sequence ID" value="RNL99672.1"/>
    <property type="molecule type" value="Genomic_DNA"/>
</dbReference>
<protein>
    <recommendedName>
        <fullName evidence="4">SnoaL-like domain-containing protein</fullName>
    </recommendedName>
</protein>
<accession>A0ABX9WJ15</accession>
<sequence>MRPDSVVSSPPSHPTPGDPDGFGDLFSDPFLLADDAGARPVPRAAFLAALPRRARLFADAGLGPATLTGLTCQRLDDRYVLARTDWDAPRAAGGAPVRLASSYLLHDDGERFRVVLYLNHQGLPGA</sequence>
<feature type="compositionally biased region" description="Low complexity" evidence="1">
    <location>
        <begin position="1"/>
        <end position="10"/>
    </location>
</feature>
<evidence type="ECO:0000313" key="2">
    <source>
        <dbReference type="EMBL" id="RNL99672.1"/>
    </source>
</evidence>
<evidence type="ECO:0000313" key="3">
    <source>
        <dbReference type="Proteomes" id="UP000280698"/>
    </source>
</evidence>
<dbReference type="Proteomes" id="UP000280698">
    <property type="component" value="Unassembled WGS sequence"/>
</dbReference>
<gene>
    <name evidence="2" type="ORF">EFE23_08810</name>
</gene>
<comment type="caution">
    <text evidence="2">The sequence shown here is derived from an EMBL/GenBank/DDBJ whole genome shotgun (WGS) entry which is preliminary data.</text>
</comment>
<proteinExistence type="predicted"/>
<evidence type="ECO:0000256" key="1">
    <source>
        <dbReference type="SAM" id="MobiDB-lite"/>
    </source>
</evidence>